<dbReference type="AlphaFoldDB" id="A0A4U2Z9K2"/>
<evidence type="ECO:0000313" key="3">
    <source>
        <dbReference type="Proteomes" id="UP000309561"/>
    </source>
</evidence>
<evidence type="ECO:0000256" key="1">
    <source>
        <dbReference type="SAM" id="Phobius"/>
    </source>
</evidence>
<keyword evidence="1" id="KW-0472">Membrane</keyword>
<feature type="transmembrane region" description="Helical" evidence="1">
    <location>
        <begin position="97"/>
        <end position="124"/>
    </location>
</feature>
<accession>A0A4U2Z9K2</accession>
<evidence type="ECO:0000313" key="2">
    <source>
        <dbReference type="EMBL" id="TKI70292.1"/>
    </source>
</evidence>
<keyword evidence="1" id="KW-1133">Transmembrane helix</keyword>
<keyword evidence="1" id="KW-0812">Transmembrane</keyword>
<gene>
    <name evidence="2" type="ORF">FCU45_03135</name>
</gene>
<feature type="transmembrane region" description="Helical" evidence="1">
    <location>
        <begin position="62"/>
        <end position="85"/>
    </location>
</feature>
<dbReference type="OrthoDB" id="5334279at2"/>
<comment type="caution">
    <text evidence="2">The sequence shown here is derived from an EMBL/GenBank/DDBJ whole genome shotgun (WGS) entry which is preliminary data.</text>
</comment>
<dbReference type="RefSeq" id="WP_137012193.1">
    <property type="nucleotide sequence ID" value="NZ_SZPX01000002.1"/>
</dbReference>
<dbReference type="EMBL" id="SZPX01000002">
    <property type="protein sequence ID" value="TKI70292.1"/>
    <property type="molecule type" value="Genomic_DNA"/>
</dbReference>
<organism evidence="2 3">
    <name type="scientific">Sulfurimonas crateris</name>
    <dbReference type="NCBI Taxonomy" id="2574727"/>
    <lineage>
        <taxon>Bacteria</taxon>
        <taxon>Pseudomonadati</taxon>
        <taxon>Campylobacterota</taxon>
        <taxon>Epsilonproteobacteria</taxon>
        <taxon>Campylobacterales</taxon>
        <taxon>Sulfurimonadaceae</taxon>
        <taxon>Sulfurimonas</taxon>
    </lineage>
</organism>
<proteinExistence type="predicted"/>
<keyword evidence="3" id="KW-1185">Reference proteome</keyword>
<reference evidence="2 3" key="1">
    <citation type="submission" date="2019-04" db="EMBL/GenBank/DDBJ databases">
        <title>Sulfurimonas crateris sp. nov. a facultative anaerobic sulfur-oxidizing chemolithautotrophic bacterium isolated from a terrestrial mud vulcano.</title>
        <authorList>
            <person name="Ratnikova N.M."/>
            <person name="Slobodkin A.I."/>
            <person name="Merkel A.Y."/>
            <person name="Novikov A."/>
            <person name="Bonch-Osmolovskaya E.A."/>
            <person name="Slobodkina G.B."/>
        </authorList>
    </citation>
    <scope>NUCLEOTIDE SEQUENCE [LARGE SCALE GENOMIC DNA]</scope>
    <source>
        <strain evidence="2 3">SN118</strain>
    </source>
</reference>
<protein>
    <submittedName>
        <fullName evidence="2">Uncharacterized protein</fullName>
    </submittedName>
</protein>
<sequence length="140" mass="16742">MDTKRDPDNHRNNQMYYNQIVREKSHRQVRPQNHELQPKPSFTSQKVELSDHLFVIEGYEGIFYTLYFFAVPYITGAIFLFFFIAGGNYDNFMLLDMNAFLIVWLIGYEIAATLILIAIFISFFRYDRAPKKKNRHPNRY</sequence>
<dbReference type="Proteomes" id="UP000309561">
    <property type="component" value="Unassembled WGS sequence"/>
</dbReference>
<name>A0A4U2Z9K2_9BACT</name>